<dbReference type="PANTHER" id="PTHR11712:SF347">
    <property type="entry name" value="BETA KETOACYL-ACYL CARRIER PROTEIN SYNTHASE"/>
    <property type="match status" value="1"/>
</dbReference>
<comment type="caution">
    <text evidence="5">The sequence shown here is derived from an EMBL/GenBank/DDBJ whole genome shotgun (WGS) entry which is preliminary data.</text>
</comment>
<sequence length="396" mass="41356">MTPRPAPAESALPELVFTGLGAVASVGTGVDEVFEALCAGRSGRAELRGFDRSGFRARHAYEIDDRPAPGTDEPGRATRWLIAAIEEAVRGAGLGEDLSEVPVLVGTGLRELRSAELRWRDGADFDMAGLHFGTALRERFGAVRTHTFSNACSASLYALALGCDLLAAGASDTVVVAGVDTLTESMYGLLDRVHMEAPDVLRPFDRDRKGVLMGEGAAAVVLRRSDPKGAAPDGAAVRGRLRSVHVNCDGYHVTAPDRDGIAEAVRGAHREAGVKPQDIGLVMLHGTGTLLNDEAEAAAIGDVFGPEAGTPLMTAVKSMTGHTSGGSGLLSLIVALKALESGRIPPVIGLREPIEEAAGFRLVRDRETTAQPVLAQVDAFGFGGVNAVAVVERAAR</sequence>
<dbReference type="Proteomes" id="UP000033551">
    <property type="component" value="Unassembled WGS sequence"/>
</dbReference>
<protein>
    <submittedName>
        <fullName evidence="5">3-oxoacyl-ACP synthase</fullName>
    </submittedName>
</protein>
<evidence type="ECO:0000256" key="2">
    <source>
        <dbReference type="ARBA" id="ARBA00022679"/>
    </source>
</evidence>
<dbReference type="OrthoDB" id="9808669at2"/>
<dbReference type="InterPro" id="IPR016039">
    <property type="entry name" value="Thiolase-like"/>
</dbReference>
<evidence type="ECO:0000313" key="6">
    <source>
        <dbReference type="Proteomes" id="UP000033551"/>
    </source>
</evidence>
<organism evidence="5 6">
    <name type="scientific">Streptomyces katrae</name>
    <dbReference type="NCBI Taxonomy" id="68223"/>
    <lineage>
        <taxon>Bacteria</taxon>
        <taxon>Bacillati</taxon>
        <taxon>Actinomycetota</taxon>
        <taxon>Actinomycetes</taxon>
        <taxon>Kitasatosporales</taxon>
        <taxon>Streptomycetaceae</taxon>
        <taxon>Streptomyces</taxon>
    </lineage>
</organism>
<keyword evidence="6" id="KW-1185">Reference proteome</keyword>
<dbReference type="AlphaFoldDB" id="A0A0F4JDV9"/>
<comment type="similarity">
    <text evidence="1 3">Belongs to the thiolase-like superfamily. Beta-ketoacyl-ACP synthases family.</text>
</comment>
<accession>A0A0F4JDV9</accession>
<dbReference type="InterPro" id="IPR020841">
    <property type="entry name" value="PKS_Beta-ketoAc_synthase_dom"/>
</dbReference>
<proteinExistence type="inferred from homology"/>
<evidence type="ECO:0000256" key="3">
    <source>
        <dbReference type="RuleBase" id="RU003694"/>
    </source>
</evidence>
<dbReference type="SMART" id="SM00825">
    <property type="entry name" value="PKS_KS"/>
    <property type="match status" value="1"/>
</dbReference>
<dbReference type="EMBL" id="JZWV01000512">
    <property type="protein sequence ID" value="KJY31171.1"/>
    <property type="molecule type" value="Genomic_DNA"/>
</dbReference>
<gene>
    <name evidence="5" type="ORF">VR44_18715</name>
</gene>
<dbReference type="Gene3D" id="3.40.47.10">
    <property type="match status" value="1"/>
</dbReference>
<evidence type="ECO:0000256" key="1">
    <source>
        <dbReference type="ARBA" id="ARBA00008467"/>
    </source>
</evidence>
<dbReference type="GO" id="GO:0006633">
    <property type="term" value="P:fatty acid biosynthetic process"/>
    <property type="evidence" value="ECO:0007669"/>
    <property type="project" value="TreeGrafter"/>
</dbReference>
<dbReference type="Pfam" id="PF00109">
    <property type="entry name" value="ketoacyl-synt"/>
    <property type="match status" value="1"/>
</dbReference>
<dbReference type="InterPro" id="IPR014031">
    <property type="entry name" value="Ketoacyl_synth_C"/>
</dbReference>
<dbReference type="InterPro" id="IPR014030">
    <property type="entry name" value="Ketoacyl_synth_N"/>
</dbReference>
<reference evidence="5 6" key="1">
    <citation type="submission" date="2015-02" db="EMBL/GenBank/DDBJ databases">
        <authorList>
            <person name="Ju K.-S."/>
            <person name="Doroghazi J.R."/>
            <person name="Metcalf W."/>
        </authorList>
    </citation>
    <scope>NUCLEOTIDE SEQUENCE [LARGE SCALE GENOMIC DNA]</scope>
    <source>
        <strain evidence="5 6">NRRL ISP-5550</strain>
    </source>
</reference>
<dbReference type="Pfam" id="PF02801">
    <property type="entry name" value="Ketoacyl-synt_C"/>
    <property type="match status" value="1"/>
</dbReference>
<dbReference type="PANTHER" id="PTHR11712">
    <property type="entry name" value="POLYKETIDE SYNTHASE-RELATED"/>
    <property type="match status" value="1"/>
</dbReference>
<dbReference type="SUPFAM" id="SSF53901">
    <property type="entry name" value="Thiolase-like"/>
    <property type="match status" value="2"/>
</dbReference>
<feature type="domain" description="Ketosynthase family 3 (KS3)" evidence="4">
    <location>
        <begin position="1"/>
        <end position="393"/>
    </location>
</feature>
<dbReference type="RefSeq" id="WP_045948680.1">
    <property type="nucleotide sequence ID" value="NZ_JZWV01000512.1"/>
</dbReference>
<dbReference type="InterPro" id="IPR000794">
    <property type="entry name" value="Beta-ketoacyl_synthase"/>
</dbReference>
<evidence type="ECO:0000259" key="4">
    <source>
        <dbReference type="PROSITE" id="PS52004"/>
    </source>
</evidence>
<dbReference type="PROSITE" id="PS52004">
    <property type="entry name" value="KS3_2"/>
    <property type="match status" value="1"/>
</dbReference>
<dbReference type="GO" id="GO:0004315">
    <property type="term" value="F:3-oxoacyl-[acyl-carrier-protein] synthase activity"/>
    <property type="evidence" value="ECO:0007669"/>
    <property type="project" value="TreeGrafter"/>
</dbReference>
<name>A0A0F4JDV9_9ACTN</name>
<keyword evidence="2 3" id="KW-0808">Transferase</keyword>
<dbReference type="PATRIC" id="fig|68223.7.peg.8354"/>
<evidence type="ECO:0000313" key="5">
    <source>
        <dbReference type="EMBL" id="KJY31171.1"/>
    </source>
</evidence>